<keyword evidence="3" id="KW-1185">Reference proteome</keyword>
<accession>A0ABT0QI33</accession>
<feature type="chain" id="PRO_5046349101" evidence="1">
    <location>
        <begin position="20"/>
        <end position="252"/>
    </location>
</feature>
<dbReference type="EMBL" id="JAMFLZ010000010">
    <property type="protein sequence ID" value="MCL6296640.1"/>
    <property type="molecule type" value="Genomic_DNA"/>
</dbReference>
<reference evidence="2" key="1">
    <citation type="submission" date="2022-05" db="EMBL/GenBank/DDBJ databases">
        <authorList>
            <person name="Park J.-S."/>
        </authorList>
    </citation>
    <scope>NUCLEOTIDE SEQUENCE</scope>
    <source>
        <strain evidence="2">2012CJ34-3</strain>
    </source>
</reference>
<evidence type="ECO:0000256" key="1">
    <source>
        <dbReference type="SAM" id="SignalP"/>
    </source>
</evidence>
<dbReference type="SUPFAM" id="SSF49785">
    <property type="entry name" value="Galactose-binding domain-like"/>
    <property type="match status" value="1"/>
</dbReference>
<evidence type="ECO:0000313" key="2">
    <source>
        <dbReference type="EMBL" id="MCL6296640.1"/>
    </source>
</evidence>
<feature type="signal peptide" evidence="1">
    <location>
        <begin position="1"/>
        <end position="19"/>
    </location>
</feature>
<proteinExistence type="predicted"/>
<organism evidence="2 3">
    <name type="scientific">Jejuia spongiicola</name>
    <dbReference type="NCBI Taxonomy" id="2942207"/>
    <lineage>
        <taxon>Bacteria</taxon>
        <taxon>Pseudomonadati</taxon>
        <taxon>Bacteroidota</taxon>
        <taxon>Flavobacteriia</taxon>
        <taxon>Flavobacteriales</taxon>
        <taxon>Flavobacteriaceae</taxon>
        <taxon>Jejuia</taxon>
    </lineage>
</organism>
<protein>
    <submittedName>
        <fullName evidence="2">Uncharacterized protein</fullName>
    </submittedName>
</protein>
<dbReference type="Proteomes" id="UP001165381">
    <property type="component" value="Unassembled WGS sequence"/>
</dbReference>
<dbReference type="InterPro" id="IPR008979">
    <property type="entry name" value="Galactose-bd-like_sf"/>
</dbReference>
<gene>
    <name evidence="2" type="ORF">M3P09_16655</name>
</gene>
<dbReference type="RefSeq" id="WP_249973981.1">
    <property type="nucleotide sequence ID" value="NZ_JAMFLZ010000010.1"/>
</dbReference>
<sequence length="252" mass="27111">MKKIAFLIMLLCCSYYYSAAQVGIGTTTPEVSSILHIESSNRGLLPPRVNLTSINDVTTIPSPTEGLMVYSLSTNSCNLPAGLYVFDGTVWQRVSYSGGSNTYSRLIRDEIGVGNVTFTPYSSYNTYGTYTSLFDNVDNTGGSSFHSIRSGSPTGDWGFGITLPSQYFISQLILDGRNDCCTNRIQNVVIRLYSCGNLVYSSPAISSSTTGDNTVTIPNIYADEIRLVVPNGGATPGGAVINFSELDVVGYL</sequence>
<keyword evidence="1" id="KW-0732">Signal</keyword>
<name>A0ABT0QI33_9FLAO</name>
<dbReference type="Gene3D" id="2.60.120.260">
    <property type="entry name" value="Galactose-binding domain-like"/>
    <property type="match status" value="1"/>
</dbReference>
<comment type="caution">
    <text evidence="2">The sequence shown here is derived from an EMBL/GenBank/DDBJ whole genome shotgun (WGS) entry which is preliminary data.</text>
</comment>
<evidence type="ECO:0000313" key="3">
    <source>
        <dbReference type="Proteomes" id="UP001165381"/>
    </source>
</evidence>